<evidence type="ECO:0000256" key="5">
    <source>
        <dbReference type="ARBA" id="ARBA00023136"/>
    </source>
</evidence>
<dbReference type="InterPro" id="IPR001469">
    <property type="entry name" value="ATP_synth_F1_dsu/esu"/>
</dbReference>
<keyword evidence="5" id="KW-0472">Membrane</keyword>
<feature type="domain" description="ATP synthase F1 complex delta/epsilon subunit N-terminal" evidence="9">
    <location>
        <begin position="2"/>
        <end position="55"/>
    </location>
</feature>
<feature type="non-terminal residue" evidence="10">
    <location>
        <position position="1"/>
    </location>
</feature>
<dbReference type="Gene3D" id="2.60.15.10">
    <property type="entry name" value="F0F1 ATP synthase delta/epsilon subunit, N-terminal"/>
    <property type="match status" value="1"/>
</dbReference>
<evidence type="ECO:0000256" key="3">
    <source>
        <dbReference type="ARBA" id="ARBA00022448"/>
    </source>
</evidence>
<name>X1L7T4_9ZZZZ</name>
<evidence type="ECO:0000256" key="6">
    <source>
        <dbReference type="ARBA" id="ARBA00023196"/>
    </source>
</evidence>
<keyword evidence="4" id="KW-0406">Ion transport</keyword>
<evidence type="ECO:0000256" key="1">
    <source>
        <dbReference type="ARBA" id="ARBA00004202"/>
    </source>
</evidence>
<proteinExistence type="inferred from homology"/>
<evidence type="ECO:0000256" key="2">
    <source>
        <dbReference type="ARBA" id="ARBA00005712"/>
    </source>
</evidence>
<accession>X1L7T4</accession>
<evidence type="ECO:0000259" key="8">
    <source>
        <dbReference type="Pfam" id="PF00401"/>
    </source>
</evidence>
<evidence type="ECO:0008006" key="11">
    <source>
        <dbReference type="Google" id="ProtNLM"/>
    </source>
</evidence>
<reference evidence="10" key="1">
    <citation type="journal article" date="2014" name="Front. Microbiol.">
        <title>High frequency of phylogenetically diverse reductive dehalogenase-homologous genes in deep subseafloor sedimentary metagenomes.</title>
        <authorList>
            <person name="Kawai M."/>
            <person name="Futagami T."/>
            <person name="Toyoda A."/>
            <person name="Takaki Y."/>
            <person name="Nishi S."/>
            <person name="Hori S."/>
            <person name="Arai W."/>
            <person name="Tsubouchi T."/>
            <person name="Morono Y."/>
            <person name="Uchiyama I."/>
            <person name="Ito T."/>
            <person name="Fujiyama A."/>
            <person name="Inagaki F."/>
            <person name="Takami H."/>
        </authorList>
    </citation>
    <scope>NUCLEOTIDE SEQUENCE</scope>
    <source>
        <strain evidence="10">Expedition CK06-06</strain>
    </source>
</reference>
<dbReference type="PANTHER" id="PTHR13822:SF10">
    <property type="entry name" value="ATP SYNTHASE EPSILON CHAIN, CHLOROPLASTIC"/>
    <property type="match status" value="1"/>
</dbReference>
<dbReference type="EMBL" id="BARV01000861">
    <property type="protein sequence ID" value="GAH90228.1"/>
    <property type="molecule type" value="Genomic_DNA"/>
</dbReference>
<comment type="similarity">
    <text evidence="2">Belongs to the ATPase epsilon chain family.</text>
</comment>
<dbReference type="NCBIfam" id="NF009980">
    <property type="entry name" value="PRK13446.1"/>
    <property type="match status" value="1"/>
</dbReference>
<dbReference type="CDD" id="cd12152">
    <property type="entry name" value="F1-ATPase_delta"/>
    <property type="match status" value="1"/>
</dbReference>
<dbReference type="Pfam" id="PF02823">
    <property type="entry name" value="ATP-synt_DE_N"/>
    <property type="match status" value="1"/>
</dbReference>
<keyword evidence="6" id="KW-0139">CF(1)</keyword>
<dbReference type="InterPro" id="IPR036771">
    <property type="entry name" value="ATPsynth_dsu/esu_N"/>
</dbReference>
<protein>
    <recommendedName>
        <fullName evidence="11">ATP synthase F1 complex delta/epsilon subunit N-terminal domain-containing protein</fullName>
    </recommendedName>
</protein>
<dbReference type="SUPFAM" id="SSF51344">
    <property type="entry name" value="Epsilon subunit of F1F0-ATP synthase N-terminal domain"/>
    <property type="match status" value="1"/>
</dbReference>
<dbReference type="AlphaFoldDB" id="X1L7T4"/>
<gene>
    <name evidence="10" type="ORF">S06H3_02830</name>
</gene>
<dbReference type="SUPFAM" id="SSF46604">
    <property type="entry name" value="Epsilon subunit of F1F0-ATP synthase C-terminal domain"/>
    <property type="match status" value="1"/>
</dbReference>
<dbReference type="Gene3D" id="1.20.5.440">
    <property type="entry name" value="ATP synthase delta/epsilon subunit, C-terminal domain"/>
    <property type="match status" value="1"/>
</dbReference>
<evidence type="ECO:0000256" key="4">
    <source>
        <dbReference type="ARBA" id="ARBA00023065"/>
    </source>
</evidence>
<dbReference type="GO" id="GO:0005886">
    <property type="term" value="C:plasma membrane"/>
    <property type="evidence" value="ECO:0007669"/>
    <property type="project" value="UniProtKB-SubCell"/>
</dbReference>
<evidence type="ECO:0000259" key="9">
    <source>
        <dbReference type="Pfam" id="PF02823"/>
    </source>
</evidence>
<evidence type="ECO:0000313" key="10">
    <source>
        <dbReference type="EMBL" id="GAH90228.1"/>
    </source>
</evidence>
<dbReference type="Pfam" id="PF00401">
    <property type="entry name" value="ATP-synt_DE"/>
    <property type="match status" value="1"/>
</dbReference>
<dbReference type="HAMAP" id="MF_00530">
    <property type="entry name" value="ATP_synth_epsil_bac"/>
    <property type="match status" value="1"/>
</dbReference>
<feature type="domain" description="ATP synthase epsilon subunit C-terminal" evidence="8">
    <location>
        <begin position="60"/>
        <end position="104"/>
    </location>
</feature>
<comment type="subcellular location">
    <subcellularLocation>
        <location evidence="1">Cell membrane</location>
        <topology evidence="1">Peripheral membrane protein</topology>
    </subcellularLocation>
</comment>
<dbReference type="GO" id="GO:0046933">
    <property type="term" value="F:proton-transporting ATP synthase activity, rotational mechanism"/>
    <property type="evidence" value="ECO:0007669"/>
    <property type="project" value="InterPro"/>
</dbReference>
<dbReference type="GO" id="GO:0045259">
    <property type="term" value="C:proton-transporting ATP synthase complex"/>
    <property type="evidence" value="ECO:0007669"/>
    <property type="project" value="UniProtKB-KW"/>
</dbReference>
<comment type="caution">
    <text evidence="10">The sequence shown here is derived from an EMBL/GenBank/DDBJ whole genome shotgun (WGS) entry which is preliminary data.</text>
</comment>
<dbReference type="NCBIfam" id="TIGR01216">
    <property type="entry name" value="ATP_synt_epsi"/>
    <property type="match status" value="1"/>
</dbReference>
<evidence type="ECO:0000256" key="7">
    <source>
        <dbReference type="ARBA" id="ARBA00023310"/>
    </source>
</evidence>
<dbReference type="InterPro" id="IPR020546">
    <property type="entry name" value="ATP_synth_F1_dsu/esu_N"/>
</dbReference>
<dbReference type="InterPro" id="IPR036794">
    <property type="entry name" value="ATP_F1_dsu/esu_C_sf"/>
</dbReference>
<sequence>IEGQLGILPHHAPLMTTLQAGELRVKKGGEEFFLAISGGFLEVRPDRVIVLADAAERAGEIDIARAEEAKRQAEEQLSHRPPGADAAQVEAALRRSLIRLKVAEKRRKRKPGI</sequence>
<dbReference type="PANTHER" id="PTHR13822">
    <property type="entry name" value="ATP SYNTHASE DELTA/EPSILON CHAIN"/>
    <property type="match status" value="1"/>
</dbReference>
<keyword evidence="7" id="KW-0066">ATP synthesis</keyword>
<organism evidence="10">
    <name type="scientific">marine sediment metagenome</name>
    <dbReference type="NCBI Taxonomy" id="412755"/>
    <lineage>
        <taxon>unclassified sequences</taxon>
        <taxon>metagenomes</taxon>
        <taxon>ecological metagenomes</taxon>
    </lineage>
</organism>
<dbReference type="InterPro" id="IPR020547">
    <property type="entry name" value="ATP_synth_F1_esu_C"/>
</dbReference>
<keyword evidence="3" id="KW-0813">Transport</keyword>